<feature type="compositionally biased region" description="Low complexity" evidence="1">
    <location>
        <begin position="110"/>
        <end position="121"/>
    </location>
</feature>
<dbReference type="AlphaFoldDB" id="A0A8J9U9A6"/>
<sequence>MVSQAVGANIAKSVTTSDDQTDLQQALFLVKLLRSGGERRFQYDDMFGSHPENINSSKSITETSTTITTSSPVSESVTENATGLSISSTLVHHQESNFFNHTQTTEHDSSSSPIIAEPAPSTSTKITSLSLHNITQDIKKLNHLLIPEKSSPPCQMQPIFNPEISQAAVELEKELSSGFQSKNSASKMRSTAWRTSIRVHLAVPKNMHKDNYHIHLVILRWSLQAMTAWRAQGGVPNVAEGGGRRASVK</sequence>
<evidence type="ECO:0000313" key="3">
    <source>
        <dbReference type="Proteomes" id="UP000838878"/>
    </source>
</evidence>
<reference evidence="2" key="1">
    <citation type="submission" date="2021-12" db="EMBL/GenBank/DDBJ databases">
        <authorList>
            <person name="Martin H S."/>
        </authorList>
    </citation>
    <scope>NUCLEOTIDE SEQUENCE</scope>
</reference>
<keyword evidence="3" id="KW-1185">Reference proteome</keyword>
<protein>
    <submittedName>
        <fullName evidence="2">Uncharacterized protein</fullName>
    </submittedName>
</protein>
<feature type="region of interest" description="Disordered" evidence="1">
    <location>
        <begin position="102"/>
        <end position="121"/>
    </location>
</feature>
<dbReference type="Proteomes" id="UP000838878">
    <property type="component" value="Chromosome 11"/>
</dbReference>
<evidence type="ECO:0000256" key="1">
    <source>
        <dbReference type="SAM" id="MobiDB-lite"/>
    </source>
</evidence>
<proteinExistence type="predicted"/>
<name>A0A8J9U9A6_9NEOP</name>
<organism evidence="2 3">
    <name type="scientific">Brenthis ino</name>
    <name type="common">lesser marbled fritillary</name>
    <dbReference type="NCBI Taxonomy" id="405034"/>
    <lineage>
        <taxon>Eukaryota</taxon>
        <taxon>Metazoa</taxon>
        <taxon>Ecdysozoa</taxon>
        <taxon>Arthropoda</taxon>
        <taxon>Hexapoda</taxon>
        <taxon>Insecta</taxon>
        <taxon>Pterygota</taxon>
        <taxon>Neoptera</taxon>
        <taxon>Endopterygota</taxon>
        <taxon>Lepidoptera</taxon>
        <taxon>Glossata</taxon>
        <taxon>Ditrysia</taxon>
        <taxon>Papilionoidea</taxon>
        <taxon>Nymphalidae</taxon>
        <taxon>Heliconiinae</taxon>
        <taxon>Argynnini</taxon>
        <taxon>Brenthis</taxon>
    </lineage>
</organism>
<feature type="region of interest" description="Disordered" evidence="1">
    <location>
        <begin position="51"/>
        <end position="79"/>
    </location>
</feature>
<feature type="non-terminal residue" evidence="2">
    <location>
        <position position="249"/>
    </location>
</feature>
<dbReference type="OrthoDB" id="10531214at2759"/>
<accession>A0A8J9U9A6</accession>
<gene>
    <name evidence="2" type="ORF">BINO364_LOCUS3017</name>
</gene>
<dbReference type="EMBL" id="OV170231">
    <property type="protein sequence ID" value="CAH0716211.1"/>
    <property type="molecule type" value="Genomic_DNA"/>
</dbReference>
<feature type="compositionally biased region" description="Low complexity" evidence="1">
    <location>
        <begin position="53"/>
        <end position="79"/>
    </location>
</feature>
<evidence type="ECO:0000313" key="2">
    <source>
        <dbReference type="EMBL" id="CAH0716211.1"/>
    </source>
</evidence>